<dbReference type="InterPro" id="IPR013087">
    <property type="entry name" value="Znf_C2H2_type"/>
</dbReference>
<dbReference type="Gene3D" id="3.30.160.60">
    <property type="entry name" value="Classic Zinc Finger"/>
    <property type="match status" value="1"/>
</dbReference>
<comment type="caution">
    <text evidence="7">The sequence shown here is derived from an EMBL/GenBank/DDBJ whole genome shotgun (WGS) entry which is preliminary data.</text>
</comment>
<evidence type="ECO:0000256" key="3">
    <source>
        <dbReference type="ARBA" id="ARBA00022833"/>
    </source>
</evidence>
<feature type="region of interest" description="Disordered" evidence="5">
    <location>
        <begin position="33"/>
        <end position="57"/>
    </location>
</feature>
<dbReference type="SUPFAM" id="SSF57667">
    <property type="entry name" value="beta-beta-alpha zinc fingers"/>
    <property type="match status" value="1"/>
</dbReference>
<dbReference type="GO" id="GO:0008270">
    <property type="term" value="F:zinc ion binding"/>
    <property type="evidence" value="ECO:0007669"/>
    <property type="project" value="UniProtKB-KW"/>
</dbReference>
<accession>A0AAV6U3K0</accession>
<name>A0AAV6U3K0_9ARAC</name>
<evidence type="ECO:0000259" key="6">
    <source>
        <dbReference type="PROSITE" id="PS50157"/>
    </source>
</evidence>
<feature type="compositionally biased region" description="Polar residues" evidence="5">
    <location>
        <begin position="36"/>
        <end position="57"/>
    </location>
</feature>
<organism evidence="7 8">
    <name type="scientific">Oedothorax gibbosus</name>
    <dbReference type="NCBI Taxonomy" id="931172"/>
    <lineage>
        <taxon>Eukaryota</taxon>
        <taxon>Metazoa</taxon>
        <taxon>Ecdysozoa</taxon>
        <taxon>Arthropoda</taxon>
        <taxon>Chelicerata</taxon>
        <taxon>Arachnida</taxon>
        <taxon>Araneae</taxon>
        <taxon>Araneomorphae</taxon>
        <taxon>Entelegynae</taxon>
        <taxon>Araneoidea</taxon>
        <taxon>Linyphiidae</taxon>
        <taxon>Erigoninae</taxon>
        <taxon>Oedothorax</taxon>
    </lineage>
</organism>
<keyword evidence="1" id="KW-0479">Metal-binding</keyword>
<sequence>MHVLPTQVRDVGLLPPPLHTMRLMEVIARLNGGVGTPNSWRSTDTPDDQSSMSPTSCTDDTAAELSFTIGVTENTPYACHFCDKAFPRLSYLKRHEQVGQK</sequence>
<gene>
    <name evidence="7" type="ORF">JTE90_016046</name>
</gene>
<keyword evidence="8" id="KW-1185">Reference proteome</keyword>
<dbReference type="EMBL" id="JAFNEN010000652">
    <property type="protein sequence ID" value="KAG8179037.1"/>
    <property type="molecule type" value="Genomic_DNA"/>
</dbReference>
<dbReference type="FunFam" id="3.30.160.60:FF:000446">
    <property type="entry name" value="Zinc finger protein"/>
    <property type="match status" value="1"/>
</dbReference>
<dbReference type="InterPro" id="IPR036236">
    <property type="entry name" value="Znf_C2H2_sf"/>
</dbReference>
<protein>
    <recommendedName>
        <fullName evidence="6">C2H2-type domain-containing protein</fullName>
    </recommendedName>
</protein>
<evidence type="ECO:0000256" key="4">
    <source>
        <dbReference type="PROSITE-ProRule" id="PRU00042"/>
    </source>
</evidence>
<feature type="domain" description="C2H2-type" evidence="6">
    <location>
        <begin position="77"/>
        <end position="101"/>
    </location>
</feature>
<reference evidence="7 8" key="1">
    <citation type="journal article" date="2022" name="Nat. Ecol. Evol.">
        <title>A masculinizing supergene underlies an exaggerated male reproductive morph in a spider.</title>
        <authorList>
            <person name="Hendrickx F."/>
            <person name="De Corte Z."/>
            <person name="Sonet G."/>
            <person name="Van Belleghem S.M."/>
            <person name="Kostlbacher S."/>
            <person name="Vangestel C."/>
        </authorList>
    </citation>
    <scope>NUCLEOTIDE SEQUENCE [LARGE SCALE GENOMIC DNA]</scope>
    <source>
        <strain evidence="7">W744_W776</strain>
    </source>
</reference>
<keyword evidence="2 4" id="KW-0863">Zinc-finger</keyword>
<dbReference type="GO" id="GO:0005634">
    <property type="term" value="C:nucleus"/>
    <property type="evidence" value="ECO:0007669"/>
    <property type="project" value="UniProtKB-ARBA"/>
</dbReference>
<evidence type="ECO:0000256" key="2">
    <source>
        <dbReference type="ARBA" id="ARBA00022771"/>
    </source>
</evidence>
<keyword evidence="3" id="KW-0862">Zinc</keyword>
<evidence type="ECO:0000256" key="1">
    <source>
        <dbReference type="ARBA" id="ARBA00022723"/>
    </source>
</evidence>
<dbReference type="AlphaFoldDB" id="A0AAV6U3K0"/>
<dbReference type="PROSITE" id="PS50157">
    <property type="entry name" value="ZINC_FINGER_C2H2_2"/>
    <property type="match status" value="1"/>
</dbReference>
<evidence type="ECO:0000256" key="5">
    <source>
        <dbReference type="SAM" id="MobiDB-lite"/>
    </source>
</evidence>
<evidence type="ECO:0000313" key="7">
    <source>
        <dbReference type="EMBL" id="KAG8179037.1"/>
    </source>
</evidence>
<proteinExistence type="predicted"/>
<dbReference type="Proteomes" id="UP000827092">
    <property type="component" value="Unassembled WGS sequence"/>
</dbReference>
<evidence type="ECO:0000313" key="8">
    <source>
        <dbReference type="Proteomes" id="UP000827092"/>
    </source>
</evidence>